<keyword evidence="5" id="KW-1185">Reference proteome</keyword>
<keyword evidence="1 2" id="KW-0344">Guanine-nucleotide releasing factor</keyword>
<organism evidence="4 5">
    <name type="scientific">Nepenthes gracilis</name>
    <name type="common">Slender pitcher plant</name>
    <dbReference type="NCBI Taxonomy" id="150966"/>
    <lineage>
        <taxon>Eukaryota</taxon>
        <taxon>Viridiplantae</taxon>
        <taxon>Streptophyta</taxon>
        <taxon>Embryophyta</taxon>
        <taxon>Tracheophyta</taxon>
        <taxon>Spermatophyta</taxon>
        <taxon>Magnoliopsida</taxon>
        <taxon>eudicotyledons</taxon>
        <taxon>Gunneridae</taxon>
        <taxon>Pentapetalae</taxon>
        <taxon>Caryophyllales</taxon>
        <taxon>Nepenthaceae</taxon>
        <taxon>Nepenthes</taxon>
    </lineage>
</organism>
<feature type="domain" description="PRONE" evidence="3">
    <location>
        <begin position="1"/>
        <end position="115"/>
    </location>
</feature>
<evidence type="ECO:0000313" key="4">
    <source>
        <dbReference type="EMBL" id="GMH20982.1"/>
    </source>
</evidence>
<dbReference type="InterPro" id="IPR005512">
    <property type="entry name" value="PRONE_dom"/>
</dbReference>
<comment type="caution">
    <text evidence="4">The sequence shown here is derived from an EMBL/GenBank/DDBJ whole genome shotgun (WGS) entry which is preliminary data.</text>
</comment>
<gene>
    <name evidence="4" type="ORF">Nepgr_022824</name>
</gene>
<dbReference type="Gene3D" id="1.20.58.2010">
    <property type="entry name" value="PRONE domain, subdomain 1"/>
    <property type="match status" value="1"/>
</dbReference>
<reference evidence="4" key="1">
    <citation type="submission" date="2023-05" db="EMBL/GenBank/DDBJ databases">
        <title>Nepenthes gracilis genome sequencing.</title>
        <authorList>
            <person name="Fukushima K."/>
        </authorList>
    </citation>
    <scope>NUCLEOTIDE SEQUENCE</scope>
    <source>
        <strain evidence="4">SING2019-196</strain>
    </source>
</reference>
<dbReference type="Pfam" id="PF03759">
    <property type="entry name" value="PRONE"/>
    <property type="match status" value="1"/>
</dbReference>
<name>A0AAD3XX60_NEPGR</name>
<dbReference type="FunFam" id="1.20.58.2010:FF:000001">
    <property type="entry name" value="Rop guanine nucleotide exchange factor 14"/>
    <property type="match status" value="1"/>
</dbReference>
<sequence>MQPSVNQSMVLAGGVICLTHSKSSSNMMKDLMSEVDYNDKNQVLAERAEILLFCLKHRYPELSQTTLDTCKIQYNRDVGQAILESYSRVLEGLAFNVVAWIEDVLSADKLMKNKE</sequence>
<dbReference type="InterPro" id="IPR038937">
    <property type="entry name" value="RopGEF"/>
</dbReference>
<evidence type="ECO:0000259" key="3">
    <source>
        <dbReference type="PROSITE" id="PS51334"/>
    </source>
</evidence>
<dbReference type="AlphaFoldDB" id="A0AAD3XX60"/>
<evidence type="ECO:0000256" key="1">
    <source>
        <dbReference type="ARBA" id="ARBA00022658"/>
    </source>
</evidence>
<dbReference type="PANTHER" id="PTHR33101">
    <property type="entry name" value="ROP GUANINE NUCLEOTIDE EXCHANGE FACTOR 1"/>
    <property type="match status" value="1"/>
</dbReference>
<accession>A0AAD3XX60</accession>
<dbReference type="Proteomes" id="UP001279734">
    <property type="component" value="Unassembled WGS sequence"/>
</dbReference>
<evidence type="ECO:0000313" key="5">
    <source>
        <dbReference type="Proteomes" id="UP001279734"/>
    </source>
</evidence>
<protein>
    <recommendedName>
        <fullName evidence="3">PRONE domain-containing protein</fullName>
    </recommendedName>
</protein>
<evidence type="ECO:0000256" key="2">
    <source>
        <dbReference type="PROSITE-ProRule" id="PRU00663"/>
    </source>
</evidence>
<dbReference type="GO" id="GO:0005085">
    <property type="term" value="F:guanyl-nucleotide exchange factor activity"/>
    <property type="evidence" value="ECO:0007669"/>
    <property type="project" value="UniProtKB-UniRule"/>
</dbReference>
<dbReference type="EMBL" id="BSYO01000022">
    <property type="protein sequence ID" value="GMH20982.1"/>
    <property type="molecule type" value="Genomic_DNA"/>
</dbReference>
<dbReference type="PROSITE" id="PS51334">
    <property type="entry name" value="PRONE"/>
    <property type="match status" value="1"/>
</dbReference>
<proteinExistence type="predicted"/>
<dbReference type="PANTHER" id="PTHR33101:SF47">
    <property type="entry name" value="ROP GUANINE NUCLEOTIDE EXCHANGE FACTOR 2-RELATED"/>
    <property type="match status" value="1"/>
</dbReference>